<dbReference type="InterPro" id="IPR012496">
    <property type="entry name" value="TMC_dom"/>
</dbReference>
<feature type="transmembrane region" description="Helical" evidence="6">
    <location>
        <begin position="560"/>
        <end position="583"/>
    </location>
</feature>
<dbReference type="GO" id="GO:0005886">
    <property type="term" value="C:plasma membrane"/>
    <property type="evidence" value="ECO:0007669"/>
    <property type="project" value="InterPro"/>
</dbReference>
<dbReference type="GO" id="GO:0050910">
    <property type="term" value="P:detection of mechanical stimulus involved in sensory perception of sound"/>
    <property type="evidence" value="ECO:0007669"/>
    <property type="project" value="TreeGrafter"/>
</dbReference>
<evidence type="ECO:0000256" key="5">
    <source>
        <dbReference type="ARBA" id="ARBA00023136"/>
    </source>
</evidence>
<dbReference type="GO" id="GO:0008381">
    <property type="term" value="F:mechanosensitive monoatomic ion channel activity"/>
    <property type="evidence" value="ECO:0007669"/>
    <property type="project" value="TreeGrafter"/>
</dbReference>
<sequence>SLGRTSTSSSEESDEESVAEMEAARLKEELEEKKKFIASLKSRPWRMNRKLKCLKDAQQFVEKFEGYLGKGKGQTLYILKVTMSKKWNKFNRAFKNIMTAFIPWEKRIKEVESHFGASVGSYFIFLRWLYGMNLMLFVLVFGLVVLPEVLLGAPYGTIPRKIVPNSEKDKAMDVAILLEFEGYFKYSPLFYGYYNNQRTVGFLHYRLPLAYFLVGIGTFVYSLIAVVRRYANNSEEREFAFSWILFTSWDFLIGNSEAADSKFAAIITNIKESIVDEEDKKRCENVHARRCLRVLANLITFLCLCGSGYLIYYVVKRSVVFAAMDKDKVTWMEKNELELVVSLLGVAVPPLFEGISEMEEFHPRVALKWQLWRILALFIANLYSLTFALYDEVPLKFEKENAIKNATMWAMKENYGNGTMLSNSSAVAQPALHPADVMQGPCWETGIGIEFMKLTVSNIELAYLTILFSDFLRALLVRYLNYCWCWDLEAGFPSYGEFDISGNVLTILFSQAVIWVGTFFSPGLLGVNMIRLVTSMYIQSWAVMCCNIPHSKPFRISSHFYKVLLFIMLCASIIPVLYAIMVFPPSFDCGPFSEKQKMYDIITETIEKDFSAFWVTFFSYALNPGVVVLVVILMVLVIYYLKIVSKSYQKTNADLRKKLRMRREEEKNQMNNKDSSNHIMKDLEELLPKKTVIQLSTKDKMGESLKLSPKNGTMANGADGRFRNAVTRPPGPRMVGHLPGMPRLQIVSPGSARGRGQVIRW</sequence>
<evidence type="ECO:0000313" key="10">
    <source>
        <dbReference type="Proteomes" id="UP000261540"/>
    </source>
</evidence>
<feature type="transmembrane region" description="Helical" evidence="6">
    <location>
        <begin position="461"/>
        <end position="480"/>
    </location>
</feature>
<reference evidence="9" key="1">
    <citation type="submission" date="2025-08" db="UniProtKB">
        <authorList>
            <consortium name="Ensembl"/>
        </authorList>
    </citation>
    <scope>IDENTIFICATION</scope>
</reference>
<organism evidence="9 10">
    <name type="scientific">Paramormyrops kingsleyae</name>
    <dbReference type="NCBI Taxonomy" id="1676925"/>
    <lineage>
        <taxon>Eukaryota</taxon>
        <taxon>Metazoa</taxon>
        <taxon>Chordata</taxon>
        <taxon>Craniata</taxon>
        <taxon>Vertebrata</taxon>
        <taxon>Euteleostomi</taxon>
        <taxon>Actinopterygii</taxon>
        <taxon>Neopterygii</taxon>
        <taxon>Teleostei</taxon>
        <taxon>Osteoglossocephala</taxon>
        <taxon>Osteoglossomorpha</taxon>
        <taxon>Osteoglossiformes</taxon>
        <taxon>Mormyridae</taxon>
        <taxon>Paramormyrops</taxon>
    </lineage>
</organism>
<feature type="transmembrane region" description="Helical" evidence="6">
    <location>
        <begin position="372"/>
        <end position="390"/>
    </location>
</feature>
<keyword evidence="5 6" id="KW-0472">Membrane</keyword>
<feature type="transmembrane region" description="Helical" evidence="6">
    <location>
        <begin position="128"/>
        <end position="146"/>
    </location>
</feature>
<evidence type="ECO:0000256" key="3">
    <source>
        <dbReference type="ARBA" id="ARBA00022692"/>
    </source>
</evidence>
<keyword evidence="4 6" id="KW-1133">Transmembrane helix</keyword>
<feature type="transmembrane region" description="Helical" evidence="6">
    <location>
        <begin position="209"/>
        <end position="227"/>
    </location>
</feature>
<dbReference type="InterPro" id="IPR038900">
    <property type="entry name" value="TMC"/>
</dbReference>
<evidence type="ECO:0000259" key="8">
    <source>
        <dbReference type="Pfam" id="PF07810"/>
    </source>
</evidence>
<evidence type="ECO:0000313" key="9">
    <source>
        <dbReference type="Ensembl" id="ENSPKIP00000013232.1"/>
    </source>
</evidence>
<feature type="region of interest" description="Disordered" evidence="7">
    <location>
        <begin position="704"/>
        <end position="729"/>
    </location>
</feature>
<comment type="subcellular location">
    <subcellularLocation>
        <location evidence="1 6">Membrane</location>
        <topology evidence="1 6">Multi-pass membrane protein</topology>
    </subcellularLocation>
</comment>
<proteinExistence type="inferred from homology"/>
<feature type="transmembrane region" description="Helical" evidence="6">
    <location>
        <begin position="294"/>
        <end position="315"/>
    </location>
</feature>
<evidence type="ECO:0000256" key="2">
    <source>
        <dbReference type="ARBA" id="ARBA00006510"/>
    </source>
</evidence>
<dbReference type="PANTHER" id="PTHR23302:SF62">
    <property type="entry name" value="TRANSMEMBRANE CHANNEL-LIKE PROTEIN 2-B"/>
    <property type="match status" value="1"/>
</dbReference>
<evidence type="ECO:0000256" key="4">
    <source>
        <dbReference type="ARBA" id="ARBA00022989"/>
    </source>
</evidence>
<name>A0A3B3R396_9TELE</name>
<dbReference type="AlphaFoldDB" id="A0A3B3R396"/>
<comment type="similarity">
    <text evidence="2 6">Belongs to the TMC family.</text>
</comment>
<keyword evidence="10" id="KW-1185">Reference proteome</keyword>
<evidence type="ECO:0000256" key="6">
    <source>
        <dbReference type="RuleBase" id="RU310713"/>
    </source>
</evidence>
<dbReference type="GO" id="GO:0060005">
    <property type="term" value="P:vestibular reflex"/>
    <property type="evidence" value="ECO:0007669"/>
    <property type="project" value="TreeGrafter"/>
</dbReference>
<feature type="transmembrane region" description="Helical" evidence="6">
    <location>
        <begin position="617"/>
        <end position="641"/>
    </location>
</feature>
<feature type="domain" description="TMC" evidence="8">
    <location>
        <begin position="442"/>
        <end position="557"/>
    </location>
</feature>
<evidence type="ECO:0000256" key="1">
    <source>
        <dbReference type="ARBA" id="ARBA00004141"/>
    </source>
</evidence>
<dbReference type="Pfam" id="PF07810">
    <property type="entry name" value="TMC"/>
    <property type="match status" value="1"/>
</dbReference>
<dbReference type="GeneTree" id="ENSGT01050000244942"/>
<feature type="transmembrane region" description="Helical" evidence="6">
    <location>
        <begin position="500"/>
        <end position="527"/>
    </location>
</feature>
<keyword evidence="3 6" id="KW-0812">Transmembrane</keyword>
<reference evidence="9" key="2">
    <citation type="submission" date="2025-09" db="UniProtKB">
        <authorList>
            <consortium name="Ensembl"/>
        </authorList>
    </citation>
    <scope>IDENTIFICATION</scope>
</reference>
<evidence type="ECO:0000256" key="7">
    <source>
        <dbReference type="SAM" id="MobiDB-lite"/>
    </source>
</evidence>
<dbReference type="STRING" id="1676925.ENSPKIP00000013232"/>
<dbReference type="PANTHER" id="PTHR23302">
    <property type="entry name" value="TRANSMEMBRANE CHANNEL-RELATED"/>
    <property type="match status" value="1"/>
</dbReference>
<protein>
    <recommendedName>
        <fullName evidence="6">Transmembrane channel-like protein</fullName>
    </recommendedName>
</protein>
<dbReference type="Proteomes" id="UP000261540">
    <property type="component" value="Unplaced"/>
</dbReference>
<accession>A0A3B3R396</accession>
<dbReference type="Ensembl" id="ENSPKIT00000037651.1">
    <property type="protein sequence ID" value="ENSPKIP00000013232.1"/>
    <property type="gene ID" value="ENSPKIG00000000728.1"/>
</dbReference>